<reference evidence="5" key="1">
    <citation type="journal article" date="2020" name="Mol. Plant Microbe">
        <title>Rhizobial microsymbionts of the narrowly endemic Oxytropis species growing in Kamchatka are characterized by significant genetic diversity and possess a set of genes that are associated with T3SS and T6SS secretion systems and can affect the development of symbiosis.</title>
        <authorList>
            <person name="Safronova V."/>
            <person name="Guro P."/>
            <person name="Sazanova A."/>
            <person name="Kuznetsova I."/>
            <person name="Belimov A."/>
            <person name="Yakubov V."/>
            <person name="Chirak E."/>
            <person name="Afonin A."/>
            <person name="Gogolev Y."/>
            <person name="Andronov E."/>
            <person name="Tikhonovich I."/>
        </authorList>
    </citation>
    <scope>NUCLEOTIDE SEQUENCE [LARGE SCALE GENOMIC DNA]</scope>
    <source>
        <strain evidence="5">581</strain>
    </source>
</reference>
<dbReference type="InterPro" id="IPR007848">
    <property type="entry name" value="Small_mtfrase_dom"/>
</dbReference>
<feature type="domain" description="Methyltransferase small" evidence="3">
    <location>
        <begin position="34"/>
        <end position="176"/>
    </location>
</feature>
<dbReference type="AlphaFoldDB" id="A0A7G6U6Q2"/>
<dbReference type="InterPro" id="IPR029063">
    <property type="entry name" value="SAM-dependent_MTases_sf"/>
</dbReference>
<dbReference type="GO" id="GO:0032259">
    <property type="term" value="P:methylation"/>
    <property type="evidence" value="ECO:0007669"/>
    <property type="project" value="UniProtKB-KW"/>
</dbReference>
<dbReference type="PANTHER" id="PTHR47739:SF1">
    <property type="entry name" value="TRNA1(VAL) (ADENINE(37)-N6)-METHYLTRANSFERASE"/>
    <property type="match status" value="1"/>
</dbReference>
<dbReference type="CDD" id="cd02440">
    <property type="entry name" value="AdoMet_MTases"/>
    <property type="match status" value="1"/>
</dbReference>
<protein>
    <submittedName>
        <fullName evidence="4">Methyltransferase</fullName>
    </submittedName>
</protein>
<name>A0A7G6U6Q2_9BRAD</name>
<evidence type="ECO:0000313" key="5">
    <source>
        <dbReference type="Proteomes" id="UP000515291"/>
    </source>
</evidence>
<dbReference type="PANTHER" id="PTHR47739">
    <property type="entry name" value="TRNA1(VAL) (ADENINE(37)-N6)-METHYLTRANSFERASE"/>
    <property type="match status" value="1"/>
</dbReference>
<dbReference type="GO" id="GO:0003676">
    <property type="term" value="F:nucleic acid binding"/>
    <property type="evidence" value="ECO:0007669"/>
    <property type="project" value="InterPro"/>
</dbReference>
<dbReference type="InterPro" id="IPR050210">
    <property type="entry name" value="tRNA_Adenine-N(6)_MTase"/>
</dbReference>
<dbReference type="GO" id="GO:0008757">
    <property type="term" value="F:S-adenosylmethionine-dependent methyltransferase activity"/>
    <property type="evidence" value="ECO:0007669"/>
    <property type="project" value="UniProtKB-ARBA"/>
</dbReference>
<dbReference type="InterPro" id="IPR002052">
    <property type="entry name" value="DNA_methylase_N6_adenine_CS"/>
</dbReference>
<accession>A0A7G6U6Q2</accession>
<keyword evidence="4" id="KW-0808">Transferase</keyword>
<dbReference type="Gene3D" id="3.40.50.150">
    <property type="entry name" value="Vaccinia Virus protein VP39"/>
    <property type="match status" value="1"/>
</dbReference>
<evidence type="ECO:0000256" key="2">
    <source>
        <dbReference type="ARBA" id="ARBA00022691"/>
    </source>
</evidence>
<organism evidence="4 5">
    <name type="scientific">Tardiphaga robiniae</name>
    <dbReference type="NCBI Taxonomy" id="943830"/>
    <lineage>
        <taxon>Bacteria</taxon>
        <taxon>Pseudomonadati</taxon>
        <taxon>Pseudomonadota</taxon>
        <taxon>Alphaproteobacteria</taxon>
        <taxon>Hyphomicrobiales</taxon>
        <taxon>Nitrobacteraceae</taxon>
        <taxon>Tardiphaga</taxon>
    </lineage>
</organism>
<dbReference type="RefSeq" id="WP_184513426.1">
    <property type="nucleotide sequence ID" value="NZ_CP050292.1"/>
</dbReference>
<evidence type="ECO:0000259" key="3">
    <source>
        <dbReference type="Pfam" id="PF05175"/>
    </source>
</evidence>
<evidence type="ECO:0000313" key="4">
    <source>
        <dbReference type="EMBL" id="QND74684.1"/>
    </source>
</evidence>
<keyword evidence="1 4" id="KW-0489">Methyltransferase</keyword>
<keyword evidence="2" id="KW-0949">S-adenosyl-L-methionine</keyword>
<dbReference type="Pfam" id="PF05175">
    <property type="entry name" value="MTS"/>
    <property type="match status" value="1"/>
</dbReference>
<sequence>MADAIVTTEDGFLGGQLRLRQPKSGHRAGHDAILLAAATSAQAGHKVVDFGSGVGTAGLALARRVSGVSLTLIEIDPQLAELARENATANGIAVDVVTLDIAASADVFAAAGLPQDSADAVLMNPPFNDPARHRASPNKSREIAHVATEDTLQTWIHAARRLLKSGGVLTLIWRADGLPDVLAALGRGFGSVAIMPVHGDATAPAIRVLVRAVKGGRAPAAIEPGIFLRDADGAPDLHIQRVLAGQAVLPWSSLRASL</sequence>
<dbReference type="Proteomes" id="UP000515291">
    <property type="component" value="Chromosome"/>
</dbReference>
<evidence type="ECO:0000256" key="1">
    <source>
        <dbReference type="ARBA" id="ARBA00022603"/>
    </source>
</evidence>
<dbReference type="GO" id="GO:0008170">
    <property type="term" value="F:N-methyltransferase activity"/>
    <property type="evidence" value="ECO:0007669"/>
    <property type="project" value="UniProtKB-ARBA"/>
</dbReference>
<dbReference type="PROSITE" id="PS00092">
    <property type="entry name" value="N6_MTASE"/>
    <property type="match status" value="1"/>
</dbReference>
<gene>
    <name evidence="4" type="ORF">HB776_28365</name>
</gene>
<dbReference type="KEGG" id="trb:HB776_28365"/>
<proteinExistence type="predicted"/>
<dbReference type="SUPFAM" id="SSF53335">
    <property type="entry name" value="S-adenosyl-L-methionine-dependent methyltransferases"/>
    <property type="match status" value="1"/>
</dbReference>
<dbReference type="EMBL" id="CP050292">
    <property type="protein sequence ID" value="QND74684.1"/>
    <property type="molecule type" value="Genomic_DNA"/>
</dbReference>